<reference evidence="2 3" key="1">
    <citation type="submission" date="2016-10" db="EMBL/GenBank/DDBJ databases">
        <title>Draft Genome Sequence of Rhizobacteria Flavobacterium johnsoniae CI04.</title>
        <authorList>
            <person name="Bravo J.I."/>
            <person name="Lozano G.L."/>
            <person name="Handelsman J."/>
        </authorList>
    </citation>
    <scope>NUCLEOTIDE SEQUENCE [LARGE SCALE GENOMIC DNA]</scope>
    <source>
        <strain evidence="2 3">CI04</strain>
    </source>
</reference>
<proteinExistence type="predicted"/>
<evidence type="ECO:0000313" key="3">
    <source>
        <dbReference type="Proteomes" id="UP000182826"/>
    </source>
</evidence>
<evidence type="ECO:0000313" key="2">
    <source>
        <dbReference type="EMBL" id="OIV43491.1"/>
    </source>
</evidence>
<dbReference type="Pfam" id="PF16410">
    <property type="entry name" value="DUF5018"/>
    <property type="match status" value="1"/>
</dbReference>
<comment type="caution">
    <text evidence="2">The sequence shown here is derived from an EMBL/GenBank/DDBJ whole genome shotgun (WGS) entry which is preliminary data.</text>
</comment>
<gene>
    <name evidence="2" type="ORF">BKM63_04620</name>
</gene>
<evidence type="ECO:0000259" key="1">
    <source>
        <dbReference type="Pfam" id="PF16410"/>
    </source>
</evidence>
<dbReference type="EMBL" id="MLFK01000002">
    <property type="protein sequence ID" value="OIV43491.1"/>
    <property type="molecule type" value="Genomic_DNA"/>
</dbReference>
<feature type="domain" description="DUF5018" evidence="1">
    <location>
        <begin position="64"/>
        <end position="200"/>
    </location>
</feature>
<organism evidence="2 3">
    <name type="scientific">Flavobacterium johnsoniae</name>
    <name type="common">Cytophaga johnsonae</name>
    <dbReference type="NCBI Taxonomy" id="986"/>
    <lineage>
        <taxon>Bacteria</taxon>
        <taxon>Pseudomonadati</taxon>
        <taxon>Bacteroidota</taxon>
        <taxon>Flavobacteriia</taxon>
        <taxon>Flavobacteriales</taxon>
        <taxon>Flavobacteriaceae</taxon>
        <taxon>Flavobacterium</taxon>
    </lineage>
</organism>
<dbReference type="InterPro" id="IPR032186">
    <property type="entry name" value="DUF5018"/>
</dbReference>
<protein>
    <recommendedName>
        <fullName evidence="1">DUF5018 domain-containing protein</fullName>
    </recommendedName>
</protein>
<dbReference type="RefSeq" id="WP_071635455.1">
    <property type="nucleotide sequence ID" value="NZ_MLFK01000002.1"/>
</dbReference>
<sequence length="391" mass="43548">MKTKINRFAVFLLISVLMISCVSEGILSSANTIQSFSITKGSVTKEFSIVENSISGVVESTFELDDIKLSVSIPKGATISPDPASIKSINGILNFVVTAENGEARNYEVDIKREPSIDNFILELSIKTPNLLLNADIDNLTGLITKRLPEINDLKNLDVELKISKHAVITPDPKTIKDYSEPVNFTIKSESGAEKIYQVKLHHMDFNIVRSCSEANAWKWFGGDNRANAPDILPYDRNLGTGQEIVLDKNLVPSAFSIHLREGFSYFESKEDYNKPVTLKLIVRDASFNILATTTTDVSGQFAGGFISFDLQRLNLFLEAHKTYIFYWYLVDGEKLGINAGSSANNKNGSGFCFSSGYAGESKISKKNTLEDLSVWYKHEWHFNIELEGKE</sequence>
<dbReference type="PROSITE" id="PS51257">
    <property type="entry name" value="PROKAR_LIPOPROTEIN"/>
    <property type="match status" value="1"/>
</dbReference>
<dbReference type="AlphaFoldDB" id="A0A1J7BY04"/>
<dbReference type="OrthoDB" id="1157501at2"/>
<dbReference type="Gene3D" id="2.60.40.2340">
    <property type="match status" value="2"/>
</dbReference>
<name>A0A1J7BY04_FLAJO</name>
<accession>A0A1J7BY04</accession>
<dbReference type="Proteomes" id="UP000182826">
    <property type="component" value="Unassembled WGS sequence"/>
</dbReference>
<keyword evidence="3" id="KW-1185">Reference proteome</keyword>